<proteinExistence type="predicted"/>
<dbReference type="EMBL" id="BAABBB010000003">
    <property type="protein sequence ID" value="GAA3518595.1"/>
    <property type="molecule type" value="Genomic_DNA"/>
</dbReference>
<feature type="transmembrane region" description="Helical" evidence="1">
    <location>
        <begin position="61"/>
        <end position="77"/>
    </location>
</feature>
<feature type="transmembrane region" description="Helical" evidence="1">
    <location>
        <begin position="343"/>
        <end position="368"/>
    </location>
</feature>
<sequence length="381" mass="38773">MTGTAAANPAAATASVAGSRRIPLRAMLLAPAGVALLSGVDAALILLGLPAPVTAERLPEVHGMLMVLGFLGTLVALERAVALARRAGYVSPALLGLGGLLLLGPLPLVVGRYVLVAGAAALVGLYVPLWRRQRDDAVLVQALGAVAAVGAAVLWLGGVPVATLLPWLVGFVVLTIAGERLELARIGMGASAGPVLVALASALLAAIVAALLWATAGTALLGLVLVGLTGWLATHDVARRTVRTTGLPRYTAWCLLAGYAWLAVAGAVWLVGGPAAEGVRYDAVVHATFLGFAISMVMAHAPVILPAVLRRPLPYHPALYAPVCLLHGSLALRLWVGDALGSQAAWVTGGVLNIAALLSFAAVAAWSASTAADPRRVRTHP</sequence>
<feature type="transmembrane region" description="Helical" evidence="1">
    <location>
        <begin position="317"/>
        <end position="337"/>
    </location>
</feature>
<dbReference type="RefSeq" id="WP_246592645.1">
    <property type="nucleotide sequence ID" value="NZ_BAABBB010000003.1"/>
</dbReference>
<gene>
    <name evidence="2" type="ORF">GCM10022263_02910</name>
</gene>
<keyword evidence="1" id="KW-0472">Membrane</keyword>
<feature type="transmembrane region" description="Helical" evidence="1">
    <location>
        <begin position="250"/>
        <end position="271"/>
    </location>
</feature>
<keyword evidence="3" id="KW-1185">Reference proteome</keyword>
<feature type="transmembrane region" description="Helical" evidence="1">
    <location>
        <begin position="28"/>
        <end position="49"/>
    </location>
</feature>
<evidence type="ECO:0000256" key="1">
    <source>
        <dbReference type="SAM" id="Phobius"/>
    </source>
</evidence>
<evidence type="ECO:0008006" key="4">
    <source>
        <dbReference type="Google" id="ProtNLM"/>
    </source>
</evidence>
<feature type="transmembrane region" description="Helical" evidence="1">
    <location>
        <begin position="195"/>
        <end position="214"/>
    </location>
</feature>
<feature type="transmembrane region" description="Helical" evidence="1">
    <location>
        <begin position="164"/>
        <end position="183"/>
    </location>
</feature>
<feature type="transmembrane region" description="Helical" evidence="1">
    <location>
        <begin position="283"/>
        <end position="305"/>
    </location>
</feature>
<evidence type="ECO:0000313" key="3">
    <source>
        <dbReference type="Proteomes" id="UP001500301"/>
    </source>
</evidence>
<reference evidence="3" key="1">
    <citation type="journal article" date="2019" name="Int. J. Syst. Evol. Microbiol.">
        <title>The Global Catalogue of Microorganisms (GCM) 10K type strain sequencing project: providing services to taxonomists for standard genome sequencing and annotation.</title>
        <authorList>
            <consortium name="The Broad Institute Genomics Platform"/>
            <consortium name="The Broad Institute Genome Sequencing Center for Infectious Disease"/>
            <person name="Wu L."/>
            <person name="Ma J."/>
        </authorList>
    </citation>
    <scope>NUCLEOTIDE SEQUENCE [LARGE SCALE GENOMIC DNA]</scope>
    <source>
        <strain evidence="3">JCM 17460</strain>
    </source>
</reference>
<keyword evidence="1" id="KW-0812">Transmembrane</keyword>
<feature type="transmembrane region" description="Helical" evidence="1">
    <location>
        <begin position="220"/>
        <end position="238"/>
    </location>
</feature>
<accession>A0ABP6UQU7</accession>
<evidence type="ECO:0000313" key="2">
    <source>
        <dbReference type="EMBL" id="GAA3518595.1"/>
    </source>
</evidence>
<feature type="transmembrane region" description="Helical" evidence="1">
    <location>
        <begin position="113"/>
        <end position="130"/>
    </location>
</feature>
<name>A0ABP6UQU7_9ACTN</name>
<keyword evidence="1" id="KW-1133">Transmembrane helix</keyword>
<comment type="caution">
    <text evidence="2">The sequence shown here is derived from an EMBL/GenBank/DDBJ whole genome shotgun (WGS) entry which is preliminary data.</text>
</comment>
<feature type="transmembrane region" description="Helical" evidence="1">
    <location>
        <begin position="89"/>
        <end position="107"/>
    </location>
</feature>
<protein>
    <recommendedName>
        <fullName evidence="4">NnrS family protein</fullName>
    </recommendedName>
</protein>
<feature type="transmembrane region" description="Helical" evidence="1">
    <location>
        <begin position="137"/>
        <end position="158"/>
    </location>
</feature>
<organism evidence="2 3">
    <name type="scientific">Nocardioides daeguensis</name>
    <dbReference type="NCBI Taxonomy" id="908359"/>
    <lineage>
        <taxon>Bacteria</taxon>
        <taxon>Bacillati</taxon>
        <taxon>Actinomycetota</taxon>
        <taxon>Actinomycetes</taxon>
        <taxon>Propionibacteriales</taxon>
        <taxon>Nocardioidaceae</taxon>
        <taxon>Nocardioides</taxon>
    </lineage>
</organism>
<dbReference type="Proteomes" id="UP001500301">
    <property type="component" value="Unassembled WGS sequence"/>
</dbReference>